<dbReference type="InterPro" id="IPR000663">
    <property type="entry name" value="Natr_peptide"/>
</dbReference>
<comment type="similarity">
    <text evidence="2 7">Belongs to the natriuretic peptide family.</text>
</comment>
<evidence type="ECO:0000256" key="7">
    <source>
        <dbReference type="RuleBase" id="RU003686"/>
    </source>
</evidence>
<evidence type="ECO:0000256" key="3">
    <source>
        <dbReference type="ARBA" id="ARBA00022525"/>
    </source>
</evidence>
<reference evidence="10" key="1">
    <citation type="submission" date="2021-02" db="EMBL/GenBank/DDBJ databases">
        <title>Comparative genomics reveals that relaxation of natural selection precedes convergent phenotypic evolution of cavefish.</title>
        <authorList>
            <person name="Peng Z."/>
        </authorList>
    </citation>
    <scope>NUCLEOTIDE SEQUENCE</scope>
    <source>
        <tissue evidence="10">Muscle</tissue>
    </source>
</reference>
<dbReference type="AlphaFoldDB" id="A0A9W7WWD8"/>
<gene>
    <name evidence="10" type="ORF">IRJ41_010993</name>
</gene>
<feature type="region of interest" description="Disordered" evidence="8">
    <location>
        <begin position="32"/>
        <end position="102"/>
    </location>
</feature>
<organism evidence="10 11">
    <name type="scientific">Triplophysa rosa</name>
    <name type="common">Cave loach</name>
    <dbReference type="NCBI Taxonomy" id="992332"/>
    <lineage>
        <taxon>Eukaryota</taxon>
        <taxon>Metazoa</taxon>
        <taxon>Chordata</taxon>
        <taxon>Craniata</taxon>
        <taxon>Vertebrata</taxon>
        <taxon>Euteleostomi</taxon>
        <taxon>Actinopterygii</taxon>
        <taxon>Neopterygii</taxon>
        <taxon>Teleostei</taxon>
        <taxon>Ostariophysi</taxon>
        <taxon>Cypriniformes</taxon>
        <taxon>Nemacheilidae</taxon>
        <taxon>Triplophysa</taxon>
    </lineage>
</organism>
<dbReference type="GO" id="GO:0005179">
    <property type="term" value="F:hormone activity"/>
    <property type="evidence" value="ECO:0007669"/>
    <property type="project" value="InterPro"/>
</dbReference>
<dbReference type="GO" id="GO:0005576">
    <property type="term" value="C:extracellular region"/>
    <property type="evidence" value="ECO:0007669"/>
    <property type="project" value="UniProtKB-SubCell"/>
</dbReference>
<evidence type="ECO:0000256" key="2">
    <source>
        <dbReference type="ARBA" id="ARBA00009041"/>
    </source>
</evidence>
<comment type="subcellular location">
    <subcellularLocation>
        <location evidence="1 7">Secreted</location>
    </subcellularLocation>
</comment>
<feature type="chain" id="PRO_5040719301" evidence="9">
    <location>
        <begin position="21"/>
        <end position="119"/>
    </location>
</feature>
<dbReference type="GO" id="GO:0006182">
    <property type="term" value="P:cGMP biosynthetic process"/>
    <property type="evidence" value="ECO:0007669"/>
    <property type="project" value="TreeGrafter"/>
</dbReference>
<dbReference type="PANTHER" id="PTHR12167:SF2">
    <property type="entry name" value="C-TYPE NATRIURETIC PEPTIDE"/>
    <property type="match status" value="1"/>
</dbReference>
<evidence type="ECO:0000256" key="9">
    <source>
        <dbReference type="SAM" id="SignalP"/>
    </source>
</evidence>
<dbReference type="Proteomes" id="UP001059041">
    <property type="component" value="Linkage Group LG5"/>
</dbReference>
<keyword evidence="4" id="KW-0165">Cleavage on pair of basic residues</keyword>
<dbReference type="Pfam" id="PF00212">
    <property type="entry name" value="ANP"/>
    <property type="match status" value="1"/>
</dbReference>
<evidence type="ECO:0000256" key="6">
    <source>
        <dbReference type="ARBA" id="ARBA00022858"/>
    </source>
</evidence>
<dbReference type="SMART" id="SM00183">
    <property type="entry name" value="NAT_PEP"/>
    <property type="match status" value="1"/>
</dbReference>
<feature type="compositionally biased region" description="Basic residues" evidence="8">
    <location>
        <begin position="89"/>
        <end position="99"/>
    </location>
</feature>
<accession>A0A9W7WWD8</accession>
<sequence>MDMIYTLFCGLCMVSLSLYAKPFTTVQYKSTKALPAENRSARPARNETVEARGSNRSRAAKEPHELNTNVKGAKQRPASGDQSNSRNKQPPKNREKRKNCFGFKMDRISDISGMGCKND</sequence>
<protein>
    <submittedName>
        <fullName evidence="10">Natriuretic peptide Na-NP-like</fullName>
    </submittedName>
</protein>
<dbReference type="PANTHER" id="PTHR12167">
    <property type="entry name" value="C-TYPE NATRIURETIC PEPTIDE"/>
    <property type="match status" value="1"/>
</dbReference>
<evidence type="ECO:0000256" key="1">
    <source>
        <dbReference type="ARBA" id="ARBA00004613"/>
    </source>
</evidence>
<evidence type="ECO:0000313" key="10">
    <source>
        <dbReference type="EMBL" id="KAI7809541.1"/>
    </source>
</evidence>
<evidence type="ECO:0000256" key="5">
    <source>
        <dbReference type="ARBA" id="ARBA00022729"/>
    </source>
</evidence>
<keyword evidence="6 7" id="KW-0838">Vasoactive</keyword>
<dbReference type="PROSITE" id="PS00263">
    <property type="entry name" value="NATRIURETIC_PEPTIDE"/>
    <property type="match status" value="1"/>
</dbReference>
<evidence type="ECO:0000313" key="11">
    <source>
        <dbReference type="Proteomes" id="UP001059041"/>
    </source>
</evidence>
<keyword evidence="5 9" id="KW-0732">Signal</keyword>
<dbReference type="GO" id="GO:0097746">
    <property type="term" value="P:blood vessel diameter maintenance"/>
    <property type="evidence" value="ECO:0007669"/>
    <property type="project" value="UniProtKB-KW"/>
</dbReference>
<keyword evidence="11" id="KW-1185">Reference proteome</keyword>
<evidence type="ECO:0000256" key="8">
    <source>
        <dbReference type="SAM" id="MobiDB-lite"/>
    </source>
</evidence>
<dbReference type="InterPro" id="IPR030480">
    <property type="entry name" value="Natr_peptide_CS"/>
</dbReference>
<evidence type="ECO:0000256" key="4">
    <source>
        <dbReference type="ARBA" id="ARBA00022685"/>
    </source>
</evidence>
<dbReference type="EMBL" id="JAFHDT010000005">
    <property type="protein sequence ID" value="KAI7809541.1"/>
    <property type="molecule type" value="Genomic_DNA"/>
</dbReference>
<keyword evidence="3" id="KW-0964">Secreted</keyword>
<feature type="signal peptide" evidence="9">
    <location>
        <begin position="1"/>
        <end position="20"/>
    </location>
</feature>
<proteinExistence type="inferred from homology"/>
<dbReference type="OrthoDB" id="8911465at2759"/>
<name>A0A9W7WWD8_TRIRA</name>
<comment type="caution">
    <text evidence="10">The sequence shown here is derived from an EMBL/GenBank/DDBJ whole genome shotgun (WGS) entry which is preliminary data.</text>
</comment>
<dbReference type="GO" id="GO:0007168">
    <property type="term" value="P:receptor guanylyl cyclase signaling pathway"/>
    <property type="evidence" value="ECO:0007669"/>
    <property type="project" value="TreeGrafter"/>
</dbReference>